<sequence>TVADNGQGQLVATVENPNAERVFTNTYKEPAPTATSATLEFTKELTGRALVDGEFQFELYEDTNKLDTKTNQAGKVTFNAINYDAEGVHTYTVKEVNAGATGITYDTEKTAVVTVTKDAATNALKATVEYPAGSVFTNSFKAPAVEATIEATKKLEGKELAADAYTFELKENGAVVAEAKNTAEGKVAFVRSFEEAGTHTYTLVEKVGTEEGIEYDKTEHTVTVTVVADGQGLLTATVSYADGKAVVFTNKYTVP</sequence>
<evidence type="ECO:0000313" key="2">
    <source>
        <dbReference type="EMBL" id="RXX20203.1"/>
    </source>
</evidence>
<feature type="domain" description="Streptococcal pilin isopeptide linkage" evidence="1">
    <location>
        <begin position="40"/>
        <end position="141"/>
    </location>
</feature>
<dbReference type="InterPro" id="IPR038174">
    <property type="entry name" value="Strep_pil_link_sf"/>
</dbReference>
<organism evidence="2 3">
    <name type="scientific">Streptococcus oralis</name>
    <dbReference type="NCBI Taxonomy" id="1303"/>
    <lineage>
        <taxon>Bacteria</taxon>
        <taxon>Bacillati</taxon>
        <taxon>Bacillota</taxon>
        <taxon>Bacilli</taxon>
        <taxon>Lactobacillales</taxon>
        <taxon>Streptococcaceae</taxon>
        <taxon>Streptococcus</taxon>
    </lineage>
</organism>
<accession>A0A4Q2FK91</accession>
<dbReference type="Pfam" id="PF12892">
    <property type="entry name" value="FctA"/>
    <property type="match status" value="2"/>
</dbReference>
<name>A0A4Q2FK91_STROR</name>
<protein>
    <submittedName>
        <fullName evidence="2">Cell wall anchor protein</fullName>
    </submittedName>
</protein>
<feature type="non-terminal residue" evidence="2">
    <location>
        <position position="255"/>
    </location>
</feature>
<dbReference type="InterPro" id="IPR022464">
    <property type="entry name" value="Strep_pil_isopept_link"/>
</dbReference>
<feature type="non-terminal residue" evidence="2">
    <location>
        <position position="1"/>
    </location>
</feature>
<proteinExistence type="predicted"/>
<dbReference type="RefSeq" id="WP_276318574.1">
    <property type="nucleotide sequence ID" value="NZ_QEWK01000014.1"/>
</dbReference>
<dbReference type="Gene3D" id="2.60.40.3050">
    <property type="match status" value="2"/>
</dbReference>
<dbReference type="Proteomes" id="UP000289921">
    <property type="component" value="Unassembled WGS sequence"/>
</dbReference>
<evidence type="ECO:0000259" key="1">
    <source>
        <dbReference type="Pfam" id="PF12892"/>
    </source>
</evidence>
<gene>
    <name evidence="2" type="ORF">DF217_10085</name>
</gene>
<reference evidence="2 3" key="1">
    <citation type="submission" date="2018-05" db="EMBL/GenBank/DDBJ databases">
        <title>Streptococcus from otitis media.</title>
        <authorList>
            <person name="Wayes A.M."/>
            <person name="Jakubovics N.S."/>
        </authorList>
    </citation>
    <scope>NUCLEOTIDE SEQUENCE [LARGE SCALE GENOMIC DNA]</scope>
    <source>
        <strain evidence="2 3">NU39</strain>
    </source>
</reference>
<evidence type="ECO:0000313" key="3">
    <source>
        <dbReference type="Proteomes" id="UP000289921"/>
    </source>
</evidence>
<comment type="caution">
    <text evidence="2">The sequence shown here is derived from an EMBL/GenBank/DDBJ whole genome shotgun (WGS) entry which is preliminary data.</text>
</comment>
<feature type="domain" description="Streptococcal pilin isopeptide linkage" evidence="1">
    <location>
        <begin position="149"/>
        <end position="253"/>
    </location>
</feature>
<dbReference type="EMBL" id="QEWK01000014">
    <property type="protein sequence ID" value="RXX20203.1"/>
    <property type="molecule type" value="Genomic_DNA"/>
</dbReference>
<dbReference type="NCBIfam" id="TIGR03786">
    <property type="entry name" value="strep_pil_rpt"/>
    <property type="match status" value="2"/>
</dbReference>
<dbReference type="AlphaFoldDB" id="A0A4Q2FK91"/>